<comment type="caution">
    <text evidence="2">The sequence shown here is derived from an EMBL/GenBank/DDBJ whole genome shotgun (WGS) entry which is preliminary data.</text>
</comment>
<dbReference type="EMBL" id="JBHGPK010000011">
    <property type="protein sequence ID" value="MFC2252483.1"/>
    <property type="molecule type" value="Genomic_DNA"/>
</dbReference>
<protein>
    <submittedName>
        <fullName evidence="2">ArsR family transcriptional regulator</fullName>
    </submittedName>
</protein>
<evidence type="ECO:0000256" key="1">
    <source>
        <dbReference type="SAM" id="MobiDB-lite"/>
    </source>
</evidence>
<feature type="region of interest" description="Disordered" evidence="1">
    <location>
        <begin position="64"/>
        <end position="96"/>
    </location>
</feature>
<gene>
    <name evidence="2" type="ORF">ACETRX_22800</name>
</gene>
<dbReference type="Proteomes" id="UP001595190">
    <property type="component" value="Unassembled WGS sequence"/>
</dbReference>
<dbReference type="RefSeq" id="WP_394313085.1">
    <property type="nucleotide sequence ID" value="NZ_JBHGPK010000011.1"/>
</dbReference>
<feature type="compositionally biased region" description="Polar residues" evidence="1">
    <location>
        <begin position="73"/>
        <end position="90"/>
    </location>
</feature>
<reference evidence="2 3" key="1">
    <citation type="submission" date="2024-09" db="EMBL/GenBank/DDBJ databases">
        <title>Description of Labrys sedimenti sp. nov., isolated from a diclofenac-degrading enrichment culture, and genome-based reclassification of Labrys portucalensis as a later heterotypic synonym of Labrys neptuniae.</title>
        <authorList>
            <person name="Tancsics A."/>
            <person name="Csepanyi A."/>
        </authorList>
    </citation>
    <scope>NUCLEOTIDE SEQUENCE [LARGE SCALE GENOMIC DNA]</scope>
    <source>
        <strain evidence="2 3">LMG 23412</strain>
    </source>
</reference>
<proteinExistence type="predicted"/>
<evidence type="ECO:0000313" key="3">
    <source>
        <dbReference type="Proteomes" id="UP001595190"/>
    </source>
</evidence>
<sequence length="191" mass="20879">MTEATTAVDTPRTVMWSISDIASRDGVSKQSVSKKVADLIERQGLSVERDERGRVSRVNVAEYDHLRGRTDNPSKSQRPSTSGRELSQSESYEEALRQKTWHEAERRRLELESLKGALVPLADITVALGEVAGDIIQVLDRLPALADDLAAAIAREGSHGARTILKAEVERLRTGIADALDKALKPPSETA</sequence>
<name>A0ABV6ZJZ6_9HYPH</name>
<organism evidence="2 3">
    <name type="scientific">Labrys neptuniae</name>
    <dbReference type="NCBI Taxonomy" id="376174"/>
    <lineage>
        <taxon>Bacteria</taxon>
        <taxon>Pseudomonadati</taxon>
        <taxon>Pseudomonadota</taxon>
        <taxon>Alphaproteobacteria</taxon>
        <taxon>Hyphomicrobiales</taxon>
        <taxon>Xanthobacteraceae</taxon>
        <taxon>Labrys</taxon>
    </lineage>
</organism>
<accession>A0ABV6ZJZ6</accession>
<evidence type="ECO:0000313" key="2">
    <source>
        <dbReference type="EMBL" id="MFC2252483.1"/>
    </source>
</evidence>